<protein>
    <recommendedName>
        <fullName evidence="1">Glycoside hydrolase 123 catalytic domain-containing protein</fullName>
    </recommendedName>
</protein>
<dbReference type="KEGG" id="pvo:PVOR_25998"/>
<evidence type="ECO:0000313" key="2">
    <source>
        <dbReference type="EMBL" id="EFU39294.1"/>
    </source>
</evidence>
<dbReference type="Pfam" id="PF13320">
    <property type="entry name" value="GH123_cat"/>
    <property type="match status" value="1"/>
</dbReference>
<evidence type="ECO:0000313" key="3">
    <source>
        <dbReference type="Proteomes" id="UP000003094"/>
    </source>
</evidence>
<comment type="caution">
    <text evidence="2">The sequence shown here is derived from an EMBL/GenBank/DDBJ whole genome shotgun (WGS) entry which is preliminary data.</text>
</comment>
<dbReference type="AlphaFoldDB" id="A0A2R9SPL4"/>
<sequence length="558" mass="64510">MDSLLKVESFETRCVSSLVKVFADEELNAPVHPCGSALRGETYSYQIAYRSKVHMRSLQVEVESELRSNLFVRKVDLVPANFIHYHDADDHVLRTTPGLYPDALLPLDEFGLTGYPDQWRSLWITVEIPRDAEAGMFDIQFRIMDEKGQQLSQESFMLEVIAETLPDQTLIHTEWFHVDCLATHYQTEVFSERHWRLIGEYVNTAVKHGMNMILTPLFTPPLDTEIGGDRPTVQLVKVERTGGSYHFSFDLLQRWVELCNASGVKYFEFSHLFTQWGAKSAPKVMATVDGQYKPLFGWETASNDSEYTVFLTAFLNKLVQFVRWNGLEKRVYFHLSDEPKLDDLETYRAASELVRPILKDFPIIDALSDYEFYKSGLIEHPIPASNDIQPFLDHGLEGLWTYYCCAQYKQVSNRFFHMPSSRNRVLGIQLYTLKLRGFLHWGYNFWYAQFSKYAINPYQVTDAGGGFPAGDAFLVYPGEEGPVESIRLEVLTEALQDLRALELLEQKVGREQVMAMLQDGLEEEISLTVYPREEEWYIRKREQVNRLIRSSADQRENA</sequence>
<dbReference type="RefSeq" id="WP_006211943.1">
    <property type="nucleotide sequence ID" value="NZ_ADHJ01000042.1"/>
</dbReference>
<name>A0A2R9SPL4_9BACL</name>
<evidence type="ECO:0000259" key="1">
    <source>
        <dbReference type="Pfam" id="PF13320"/>
    </source>
</evidence>
<reference evidence="2 3" key="1">
    <citation type="journal article" date="2010" name="BMC Genomics">
        <title>Genome sequence of the pattern forming Paenibacillus vortex bacterium reveals potential for thriving in complex environments.</title>
        <authorList>
            <person name="Sirota-Madi A."/>
            <person name="Olender T."/>
            <person name="Helman Y."/>
            <person name="Ingham C."/>
            <person name="Brainis I."/>
            <person name="Roth D."/>
            <person name="Hagi E."/>
            <person name="Brodsky L."/>
            <person name="Leshkowitz D."/>
            <person name="Galatenko V."/>
            <person name="Nikolaev V."/>
            <person name="Mugasimangalam R.C."/>
            <person name="Bransburg-Zabary S."/>
            <person name="Gutnick D.L."/>
            <person name="Lancet D."/>
            <person name="Ben-Jacob E."/>
        </authorList>
    </citation>
    <scope>NUCLEOTIDE SEQUENCE [LARGE SCALE GENOMIC DNA]</scope>
    <source>
        <strain evidence="2 3">V453</strain>
    </source>
</reference>
<keyword evidence="3" id="KW-1185">Reference proteome</keyword>
<dbReference type="EMBL" id="ADHJ01000042">
    <property type="protein sequence ID" value="EFU39294.1"/>
    <property type="molecule type" value="Genomic_DNA"/>
</dbReference>
<dbReference type="InterPro" id="IPR025150">
    <property type="entry name" value="GH123_cat"/>
</dbReference>
<dbReference type="GeneID" id="97554180"/>
<dbReference type="Proteomes" id="UP000003094">
    <property type="component" value="Unassembled WGS sequence"/>
</dbReference>
<organism evidence="2 3">
    <name type="scientific">Paenibacillus vortex V453</name>
    <dbReference type="NCBI Taxonomy" id="715225"/>
    <lineage>
        <taxon>Bacteria</taxon>
        <taxon>Bacillati</taxon>
        <taxon>Bacillota</taxon>
        <taxon>Bacilli</taxon>
        <taxon>Bacillales</taxon>
        <taxon>Paenibacillaceae</taxon>
        <taxon>Paenibacillus</taxon>
    </lineage>
</organism>
<proteinExistence type="predicted"/>
<gene>
    <name evidence="2" type="ORF">PVOR_25998</name>
</gene>
<accession>A0A2R9SPL4</accession>
<feature type="domain" description="Glycoside hydrolase 123 catalytic" evidence="1">
    <location>
        <begin position="175"/>
        <end position="504"/>
    </location>
</feature>